<gene>
    <name evidence="3" type="ORF">PXEA_LOCUS7055</name>
</gene>
<feature type="transmembrane region" description="Helical" evidence="2">
    <location>
        <begin position="77"/>
        <end position="101"/>
    </location>
</feature>
<feature type="region of interest" description="Disordered" evidence="1">
    <location>
        <begin position="40"/>
        <end position="60"/>
    </location>
</feature>
<protein>
    <submittedName>
        <fullName evidence="3">Uncharacterized protein</fullName>
    </submittedName>
</protein>
<proteinExistence type="predicted"/>
<feature type="region of interest" description="Disordered" evidence="1">
    <location>
        <begin position="1"/>
        <end position="23"/>
    </location>
</feature>
<keyword evidence="2" id="KW-1133">Transmembrane helix</keyword>
<dbReference type="Proteomes" id="UP000784294">
    <property type="component" value="Unassembled WGS sequence"/>
</dbReference>
<dbReference type="OrthoDB" id="2985014at2759"/>
<evidence type="ECO:0000256" key="2">
    <source>
        <dbReference type="SAM" id="Phobius"/>
    </source>
</evidence>
<keyword evidence="4" id="KW-1185">Reference proteome</keyword>
<name>A0A3S5CJK7_9PLAT</name>
<evidence type="ECO:0000256" key="1">
    <source>
        <dbReference type="SAM" id="MobiDB-lite"/>
    </source>
</evidence>
<dbReference type="AlphaFoldDB" id="A0A3S5CJK7"/>
<keyword evidence="2" id="KW-0472">Membrane</keyword>
<evidence type="ECO:0000313" key="4">
    <source>
        <dbReference type="Proteomes" id="UP000784294"/>
    </source>
</evidence>
<keyword evidence="2" id="KW-0812">Transmembrane</keyword>
<organism evidence="3 4">
    <name type="scientific">Protopolystoma xenopodis</name>
    <dbReference type="NCBI Taxonomy" id="117903"/>
    <lineage>
        <taxon>Eukaryota</taxon>
        <taxon>Metazoa</taxon>
        <taxon>Spiralia</taxon>
        <taxon>Lophotrochozoa</taxon>
        <taxon>Platyhelminthes</taxon>
        <taxon>Monogenea</taxon>
        <taxon>Polyopisthocotylea</taxon>
        <taxon>Polystomatidea</taxon>
        <taxon>Polystomatidae</taxon>
        <taxon>Protopolystoma</taxon>
    </lineage>
</organism>
<evidence type="ECO:0000313" key="3">
    <source>
        <dbReference type="EMBL" id="VEL13615.1"/>
    </source>
</evidence>
<comment type="caution">
    <text evidence="3">The sequence shown here is derived from an EMBL/GenBank/DDBJ whole genome shotgun (WGS) entry which is preliminary data.</text>
</comment>
<sequence length="174" mass="19436">MHAIPWTNSSTIRGTSSTDMSGPSPIYGQINETGEMLMGQDGKQVRRESDKRISAPSGSRRKRLMHKLRCNGSKRYYLAWLCSLGFMISFGIRCNMSWVMLAMRQITNHTIQISVHAHQASRQSMVTVGHALNASHALRHSSLVKTASHYTNEPGLINVTQVGRHPNLRIPLKA</sequence>
<dbReference type="EMBL" id="CAAALY010018313">
    <property type="protein sequence ID" value="VEL13615.1"/>
    <property type="molecule type" value="Genomic_DNA"/>
</dbReference>
<feature type="compositionally biased region" description="Polar residues" evidence="1">
    <location>
        <begin position="1"/>
        <end position="21"/>
    </location>
</feature>
<feature type="compositionally biased region" description="Basic and acidic residues" evidence="1">
    <location>
        <begin position="43"/>
        <end position="53"/>
    </location>
</feature>
<reference evidence="3" key="1">
    <citation type="submission" date="2018-11" db="EMBL/GenBank/DDBJ databases">
        <authorList>
            <consortium name="Pathogen Informatics"/>
        </authorList>
    </citation>
    <scope>NUCLEOTIDE SEQUENCE</scope>
</reference>
<accession>A0A3S5CJK7</accession>